<feature type="chain" id="PRO_5043543346" description="DUF5648 domain-containing protein" evidence="1">
    <location>
        <begin position="29"/>
        <end position="310"/>
    </location>
</feature>
<evidence type="ECO:0000256" key="1">
    <source>
        <dbReference type="SAM" id="SignalP"/>
    </source>
</evidence>
<name>A0AAW5TNF2_9LACT</name>
<evidence type="ECO:0000259" key="2">
    <source>
        <dbReference type="Pfam" id="PF18885"/>
    </source>
</evidence>
<dbReference type="InterPro" id="IPR043708">
    <property type="entry name" value="DUF5648"/>
</dbReference>
<gene>
    <name evidence="3" type="ORF">M2256_000629</name>
</gene>
<sequence>MNFKNLLMTLTAAVTLGTVGTLSAQASASSSQPVYRLYNKFTGEHFYTENAYEKDVLANKGWRYEGIGWQTANSGTPVYRVYNPNAKGGDHYYTMSRYEAQSLVNKRWRWDNNGKAAFYSAGNTNLYVAYNPNAQSGAHNYTTNTYEQNSLLGSGWRYGKVAWKTMGTGNAKPSGGNTGGTVTPPKPNLPAGMSPNAPYKDTLNQLPAIASNGMTPEEIKETSGVSSYEGVQNIACDNVGVTICLFGNNMPDLQGMAKDYGVTRAIELYVISFNNSKIPLTIEMVNAAIDYAGLSTSAHITHEEYPWLKP</sequence>
<evidence type="ECO:0000313" key="3">
    <source>
        <dbReference type="EMBL" id="MCW2280171.1"/>
    </source>
</evidence>
<dbReference type="AlphaFoldDB" id="A0AAW5TNF2"/>
<dbReference type="EMBL" id="JAOQNN010000001">
    <property type="protein sequence ID" value="MCW2280171.1"/>
    <property type="molecule type" value="Genomic_DNA"/>
</dbReference>
<reference evidence="3" key="1">
    <citation type="submission" date="2023-08" db="EMBL/GenBank/DDBJ databases">
        <title>Genomic analyses of the natural microbiome of Caenorhabditis elegans.</title>
        <authorList>
            <person name="Samuel B."/>
        </authorList>
    </citation>
    <scope>NUCLEOTIDE SEQUENCE</scope>
    <source>
        <strain evidence="3">BIGb0220</strain>
    </source>
</reference>
<evidence type="ECO:0000313" key="4">
    <source>
        <dbReference type="Proteomes" id="UP001207687"/>
    </source>
</evidence>
<comment type="caution">
    <text evidence="3">The sequence shown here is derived from an EMBL/GenBank/DDBJ whole genome shotgun (WGS) entry which is preliminary data.</text>
</comment>
<organism evidence="3 4">
    <name type="scientific">Lactococcus lactis</name>
    <dbReference type="NCBI Taxonomy" id="1358"/>
    <lineage>
        <taxon>Bacteria</taxon>
        <taxon>Bacillati</taxon>
        <taxon>Bacillota</taxon>
        <taxon>Bacilli</taxon>
        <taxon>Lactobacillales</taxon>
        <taxon>Streptococcaceae</taxon>
        <taxon>Lactococcus</taxon>
    </lineage>
</organism>
<keyword evidence="1" id="KW-0732">Signal</keyword>
<feature type="signal peptide" evidence="1">
    <location>
        <begin position="1"/>
        <end position="28"/>
    </location>
</feature>
<feature type="domain" description="DUF5648" evidence="2">
    <location>
        <begin position="33"/>
        <end position="165"/>
    </location>
</feature>
<protein>
    <recommendedName>
        <fullName evidence="2">DUF5648 domain-containing protein</fullName>
    </recommendedName>
</protein>
<dbReference type="Proteomes" id="UP001207687">
    <property type="component" value="Unassembled WGS sequence"/>
</dbReference>
<dbReference type="Pfam" id="PF18885">
    <property type="entry name" value="DUF5648"/>
    <property type="match status" value="1"/>
</dbReference>
<accession>A0AAW5TNF2</accession>
<dbReference type="RefSeq" id="WP_264653748.1">
    <property type="nucleotide sequence ID" value="NZ_JAOQNN010000001.1"/>
</dbReference>
<proteinExistence type="predicted"/>